<dbReference type="Proteomes" id="UP000796880">
    <property type="component" value="Unassembled WGS sequence"/>
</dbReference>
<gene>
    <name evidence="2" type="ORF">FNV43_RR26907</name>
</gene>
<feature type="compositionally biased region" description="Polar residues" evidence="1">
    <location>
        <begin position="338"/>
        <end position="348"/>
    </location>
</feature>
<reference evidence="2" key="1">
    <citation type="submission" date="2020-03" db="EMBL/GenBank/DDBJ databases">
        <title>A high-quality chromosome-level genome assembly of a woody plant with both climbing and erect habits, Rhamnella rubrinervis.</title>
        <authorList>
            <person name="Lu Z."/>
            <person name="Yang Y."/>
            <person name="Zhu X."/>
            <person name="Sun Y."/>
        </authorList>
    </citation>
    <scope>NUCLEOTIDE SEQUENCE</scope>
    <source>
        <strain evidence="2">BYM</strain>
        <tissue evidence="2">Leaf</tissue>
    </source>
</reference>
<feature type="region of interest" description="Disordered" evidence="1">
    <location>
        <begin position="322"/>
        <end position="386"/>
    </location>
</feature>
<dbReference type="AlphaFoldDB" id="A0A8K0DQ77"/>
<feature type="region of interest" description="Disordered" evidence="1">
    <location>
        <begin position="163"/>
        <end position="206"/>
    </location>
</feature>
<evidence type="ECO:0000256" key="1">
    <source>
        <dbReference type="SAM" id="MobiDB-lite"/>
    </source>
</evidence>
<dbReference type="EMBL" id="VOIH02000012">
    <property type="protein sequence ID" value="KAF3432168.1"/>
    <property type="molecule type" value="Genomic_DNA"/>
</dbReference>
<evidence type="ECO:0000313" key="2">
    <source>
        <dbReference type="EMBL" id="KAF3432168.1"/>
    </source>
</evidence>
<proteinExistence type="predicted"/>
<feature type="region of interest" description="Disordered" evidence="1">
    <location>
        <begin position="498"/>
        <end position="524"/>
    </location>
</feature>
<feature type="region of interest" description="Disordered" evidence="1">
    <location>
        <begin position="399"/>
        <end position="434"/>
    </location>
</feature>
<accession>A0A8K0DQ77</accession>
<feature type="compositionally biased region" description="Polar residues" evidence="1">
    <location>
        <begin position="355"/>
        <end position="369"/>
    </location>
</feature>
<evidence type="ECO:0000313" key="3">
    <source>
        <dbReference type="Proteomes" id="UP000796880"/>
    </source>
</evidence>
<feature type="region of interest" description="Disordered" evidence="1">
    <location>
        <begin position="260"/>
        <end position="284"/>
    </location>
</feature>
<sequence>MSDTCWETNGGDITTYALVGIRFELTLSSLSTWLATSECSSDMAGCWPKKGHHVSIPEAFSEVVVGTVDHARWTIEHPTSRCFPDCWVSLLRKWGLTSGWLHDPQLRQVAKNLQSQGISILRESSTCGGRCSTQRELDLGRKELRLNQGGVFLTRKDLQRRVLDLGGGRPRPGEEGPQSRKSSTWGGRTSTQGVLDLGRETSTCGGWSSTQGDFDLKRKVLDQGRLRPGEGELDLRRYVLAQGELDLGMKDFDLGRRRPEEVLDPGRHRPRDVGPLPRESLTLGGRYSTQGERLTWEGKVFDLGSTQYKEGRKVLDSGNTQPEEVVFDSGNTYPEEGNLNSGSTQPMESSIWGGKSSTQGTFNLRNTQPKVEGSRPREMSTWGGKSQLEVLDLRRKDLDPRKCQPGEDPQGSQSAYHHLGGVEGTIPSRRWSPPWQPTEEVRLVSLPILVLVSRESWVLFEGSSKQSSEIAGGRRDYFLGKRQDKDCRGQLSSGVRSLKGRRVGLPTSASSSSASKVFGVQRDL</sequence>
<comment type="caution">
    <text evidence="2">The sequence shown here is derived from an EMBL/GenBank/DDBJ whole genome shotgun (WGS) entry which is preliminary data.</text>
</comment>
<feature type="compositionally biased region" description="Polar residues" evidence="1">
    <location>
        <begin position="179"/>
        <end position="193"/>
    </location>
</feature>
<organism evidence="2 3">
    <name type="scientific">Rhamnella rubrinervis</name>
    <dbReference type="NCBI Taxonomy" id="2594499"/>
    <lineage>
        <taxon>Eukaryota</taxon>
        <taxon>Viridiplantae</taxon>
        <taxon>Streptophyta</taxon>
        <taxon>Embryophyta</taxon>
        <taxon>Tracheophyta</taxon>
        <taxon>Spermatophyta</taxon>
        <taxon>Magnoliopsida</taxon>
        <taxon>eudicotyledons</taxon>
        <taxon>Gunneridae</taxon>
        <taxon>Pentapetalae</taxon>
        <taxon>rosids</taxon>
        <taxon>fabids</taxon>
        <taxon>Rosales</taxon>
        <taxon>Rhamnaceae</taxon>
        <taxon>rhamnoid group</taxon>
        <taxon>Rhamneae</taxon>
        <taxon>Rhamnella</taxon>
    </lineage>
</organism>
<name>A0A8K0DQ77_9ROSA</name>
<protein>
    <submittedName>
        <fullName evidence="2">Uncharacterized protein</fullName>
    </submittedName>
</protein>
<keyword evidence="3" id="KW-1185">Reference proteome</keyword>